<dbReference type="SMART" id="SM00356">
    <property type="entry name" value="ZnF_C3H1"/>
    <property type="match status" value="1"/>
</dbReference>
<dbReference type="InterPro" id="IPR000571">
    <property type="entry name" value="Znf_CCCH"/>
</dbReference>
<keyword evidence="2 4" id="KW-0863">Zinc-finger</keyword>
<keyword evidence="1 4" id="KW-0479">Metal-binding</keyword>
<evidence type="ECO:0000313" key="6">
    <source>
        <dbReference type="EMBL" id="KAK9805714.1"/>
    </source>
</evidence>
<dbReference type="PROSITE" id="PS50103">
    <property type="entry name" value="ZF_C3H1"/>
    <property type="match status" value="1"/>
</dbReference>
<protein>
    <recommendedName>
        <fullName evidence="5">C3H1-type domain-containing protein</fullName>
    </recommendedName>
</protein>
<dbReference type="InterPro" id="IPR036855">
    <property type="entry name" value="Znf_CCCH_sf"/>
</dbReference>
<evidence type="ECO:0000256" key="4">
    <source>
        <dbReference type="PROSITE-ProRule" id="PRU00723"/>
    </source>
</evidence>
<dbReference type="GO" id="GO:0008270">
    <property type="term" value="F:zinc ion binding"/>
    <property type="evidence" value="ECO:0007669"/>
    <property type="project" value="UniProtKB-KW"/>
</dbReference>
<evidence type="ECO:0000259" key="5">
    <source>
        <dbReference type="PROSITE" id="PS50103"/>
    </source>
</evidence>
<feature type="zinc finger region" description="C3H1-type" evidence="4">
    <location>
        <begin position="53"/>
        <end position="81"/>
    </location>
</feature>
<keyword evidence="7" id="KW-1185">Reference proteome</keyword>
<evidence type="ECO:0000256" key="3">
    <source>
        <dbReference type="ARBA" id="ARBA00022833"/>
    </source>
</evidence>
<dbReference type="SUPFAM" id="SSF53335">
    <property type="entry name" value="S-adenosyl-L-methionine-dependent methyltransferases"/>
    <property type="match status" value="1"/>
</dbReference>
<accession>A0AAW1PB73</accession>
<dbReference type="InterPro" id="IPR029063">
    <property type="entry name" value="SAM-dependent_MTases_sf"/>
</dbReference>
<dbReference type="SUPFAM" id="SSF90229">
    <property type="entry name" value="CCCH zinc finger"/>
    <property type="match status" value="1"/>
</dbReference>
<evidence type="ECO:0000256" key="1">
    <source>
        <dbReference type="ARBA" id="ARBA00022723"/>
    </source>
</evidence>
<dbReference type="PANTHER" id="PTHR36971:SF1">
    <property type="entry name" value="METHYLTRANSFERASE DOMAIN-CONTAINING PROTEIN"/>
    <property type="match status" value="1"/>
</dbReference>
<feature type="domain" description="C3H1-type" evidence="5">
    <location>
        <begin position="53"/>
        <end position="81"/>
    </location>
</feature>
<comment type="caution">
    <text evidence="6">The sequence shown here is derived from an EMBL/GenBank/DDBJ whole genome shotgun (WGS) entry which is preliminary data.</text>
</comment>
<organism evidence="6 7">
    <name type="scientific">Symbiochloris irregularis</name>
    <dbReference type="NCBI Taxonomy" id="706552"/>
    <lineage>
        <taxon>Eukaryota</taxon>
        <taxon>Viridiplantae</taxon>
        <taxon>Chlorophyta</taxon>
        <taxon>core chlorophytes</taxon>
        <taxon>Trebouxiophyceae</taxon>
        <taxon>Trebouxiales</taxon>
        <taxon>Trebouxiaceae</taxon>
        <taxon>Symbiochloris</taxon>
    </lineage>
</organism>
<keyword evidence="3 4" id="KW-0862">Zinc</keyword>
<gene>
    <name evidence="6" type="ORF">WJX73_001222</name>
</gene>
<name>A0AAW1PB73_9CHLO</name>
<reference evidence="6 7" key="1">
    <citation type="journal article" date="2024" name="Nat. Commun.">
        <title>Phylogenomics reveals the evolutionary origins of lichenization in chlorophyte algae.</title>
        <authorList>
            <person name="Puginier C."/>
            <person name="Libourel C."/>
            <person name="Otte J."/>
            <person name="Skaloud P."/>
            <person name="Haon M."/>
            <person name="Grisel S."/>
            <person name="Petersen M."/>
            <person name="Berrin J.G."/>
            <person name="Delaux P.M."/>
            <person name="Dal Grande F."/>
            <person name="Keller J."/>
        </authorList>
    </citation>
    <scope>NUCLEOTIDE SEQUENCE [LARGE SCALE GENOMIC DNA]</scope>
    <source>
        <strain evidence="6 7">SAG 2036</strain>
    </source>
</reference>
<evidence type="ECO:0000313" key="7">
    <source>
        <dbReference type="Proteomes" id="UP001465755"/>
    </source>
</evidence>
<dbReference type="Proteomes" id="UP001465755">
    <property type="component" value="Unassembled WGS sequence"/>
</dbReference>
<sequence>MPPALTLTAKTTTTCFCCGSTVSIGGDIYALEDVPGYLHPDCAREHCRALGRPFVPPVCKHFVRRGYCLFGDDCFFRHPAGCQASLPAKKFKLRKGASKQNQVRNRFRAATFRRFLLKVFGRELLAQGSGILDVAGGTGELSFEFLNLNCINSTVVDPRPVLNLERQCRWLKAGFYFRNAAFQEWVDTSWRTQEARRCRTDLNDGPETLLQRLAIDHDSAAACDQVADSAGTCSCMPSEGSETEAPGPPSIAEALQQAHDSAAALRWTQKGLATGGHESSAAWAEPDADECGCDDDSERGDSACTLIRLLNTWCSLP</sequence>
<dbReference type="EMBL" id="JALJOQ010000042">
    <property type="protein sequence ID" value="KAK9805714.1"/>
    <property type="molecule type" value="Genomic_DNA"/>
</dbReference>
<dbReference type="PANTHER" id="PTHR36971">
    <property type="entry name" value="UNNAMED PRODUCT"/>
    <property type="match status" value="1"/>
</dbReference>
<evidence type="ECO:0000256" key="2">
    <source>
        <dbReference type="ARBA" id="ARBA00022771"/>
    </source>
</evidence>
<dbReference type="AlphaFoldDB" id="A0AAW1PB73"/>
<proteinExistence type="predicted"/>